<feature type="region of interest" description="Disordered" evidence="1">
    <location>
        <begin position="357"/>
        <end position="382"/>
    </location>
</feature>
<evidence type="ECO:0008006" key="5">
    <source>
        <dbReference type="Google" id="ProtNLM"/>
    </source>
</evidence>
<dbReference type="Proteomes" id="UP001498398">
    <property type="component" value="Unassembled WGS sequence"/>
</dbReference>
<accession>A0ABR1JB39</accession>
<feature type="compositionally biased region" description="Low complexity" evidence="1">
    <location>
        <begin position="405"/>
        <end position="418"/>
    </location>
</feature>
<feature type="compositionally biased region" description="Low complexity" evidence="1">
    <location>
        <begin position="439"/>
        <end position="453"/>
    </location>
</feature>
<feature type="transmembrane region" description="Helical" evidence="2">
    <location>
        <begin position="315"/>
        <end position="337"/>
    </location>
</feature>
<keyword evidence="2" id="KW-0472">Membrane</keyword>
<dbReference type="EMBL" id="JBANRG010000029">
    <property type="protein sequence ID" value="KAK7452177.1"/>
    <property type="molecule type" value="Genomic_DNA"/>
</dbReference>
<evidence type="ECO:0000256" key="2">
    <source>
        <dbReference type="SAM" id="Phobius"/>
    </source>
</evidence>
<keyword evidence="2" id="KW-0812">Transmembrane</keyword>
<keyword evidence="4" id="KW-1185">Reference proteome</keyword>
<sequence>MSIRGTPSTPIIIVDDRDDNIVYKGHWNQDDDSSDFKILFDGTGTYGVDVGANASFTFVGSYIAVYAQVDPDELSVLDISLDNGTQKGSFNSSTFSGEVIDGYHIMLWESSRNLEDTNHTIVLTQTAVDTRPGLTFDFFVYIPTKSTKMSDDTSFLVDDRDPGVVYGENGWNEYDLATPPINHTLSYTSAPGCELNYTFQGTGISMYGMLESSVNGGTTLDLEVTIDDQEPSTFQLPLPDSVSYGSRYFIMKDLGYGNHTVKVKNTNNETVDFDYFLVTAGTPPPTSSSVTASATNTPTTAPNSGEDHSVPVGPIVGGVLGALAFLVLIAAWLFWIYRKKKRKAQRIYHSEEDLIQRADPFPYSPPPSDSLGPTTATSPTSAERKGLVVLSATHLGPTSGKSPNSTSASSLQGSSSRSTWRDTSPASAGITPNVGSGGTRSSVAPTSSSSAVPYVDSGIRFDLRPPPVYTEA</sequence>
<organism evidence="3 4">
    <name type="scientific">Marasmiellus scandens</name>
    <dbReference type="NCBI Taxonomy" id="2682957"/>
    <lineage>
        <taxon>Eukaryota</taxon>
        <taxon>Fungi</taxon>
        <taxon>Dikarya</taxon>
        <taxon>Basidiomycota</taxon>
        <taxon>Agaricomycotina</taxon>
        <taxon>Agaricomycetes</taxon>
        <taxon>Agaricomycetidae</taxon>
        <taxon>Agaricales</taxon>
        <taxon>Marasmiineae</taxon>
        <taxon>Omphalotaceae</taxon>
        <taxon>Marasmiellus</taxon>
    </lineage>
</organism>
<reference evidence="3 4" key="1">
    <citation type="submission" date="2024-01" db="EMBL/GenBank/DDBJ databases">
        <title>A draft genome for the cacao thread blight pathogen Marasmiellus scandens.</title>
        <authorList>
            <person name="Baruah I.K."/>
            <person name="Leung J."/>
            <person name="Bukari Y."/>
            <person name="Amoako-Attah I."/>
            <person name="Meinhardt L.W."/>
            <person name="Bailey B.A."/>
            <person name="Cohen S.P."/>
        </authorList>
    </citation>
    <scope>NUCLEOTIDE SEQUENCE [LARGE SCALE GENOMIC DNA]</scope>
    <source>
        <strain evidence="3 4">GH-19</strain>
    </source>
</reference>
<keyword evidence="2" id="KW-1133">Transmembrane helix</keyword>
<feature type="compositionally biased region" description="Low complexity" evidence="1">
    <location>
        <begin position="287"/>
        <end position="309"/>
    </location>
</feature>
<protein>
    <recommendedName>
        <fullName evidence="5">Transmembrane protein</fullName>
    </recommendedName>
</protein>
<comment type="caution">
    <text evidence="3">The sequence shown here is derived from an EMBL/GenBank/DDBJ whole genome shotgun (WGS) entry which is preliminary data.</text>
</comment>
<dbReference type="Gene3D" id="2.60.120.260">
    <property type="entry name" value="Galactose-binding domain-like"/>
    <property type="match status" value="2"/>
</dbReference>
<feature type="region of interest" description="Disordered" evidence="1">
    <location>
        <begin position="394"/>
        <end position="472"/>
    </location>
</feature>
<feature type="compositionally biased region" description="Polar residues" evidence="1">
    <location>
        <begin position="371"/>
        <end position="381"/>
    </location>
</feature>
<evidence type="ECO:0000256" key="1">
    <source>
        <dbReference type="SAM" id="MobiDB-lite"/>
    </source>
</evidence>
<feature type="region of interest" description="Disordered" evidence="1">
    <location>
        <begin position="285"/>
        <end position="309"/>
    </location>
</feature>
<evidence type="ECO:0000313" key="3">
    <source>
        <dbReference type="EMBL" id="KAK7452177.1"/>
    </source>
</evidence>
<gene>
    <name evidence="3" type="ORF">VKT23_012280</name>
</gene>
<proteinExistence type="predicted"/>
<dbReference type="CDD" id="cd12087">
    <property type="entry name" value="TM_EGFR-like"/>
    <property type="match status" value="1"/>
</dbReference>
<evidence type="ECO:0000313" key="4">
    <source>
        <dbReference type="Proteomes" id="UP001498398"/>
    </source>
</evidence>
<name>A0ABR1JB39_9AGAR</name>